<dbReference type="EMBL" id="JALNTZ010000005">
    <property type="protein sequence ID" value="KAJ3651104.1"/>
    <property type="molecule type" value="Genomic_DNA"/>
</dbReference>
<dbReference type="PROSITE" id="PS50178">
    <property type="entry name" value="ZF_FYVE"/>
    <property type="match status" value="1"/>
</dbReference>
<dbReference type="Pfam" id="PF01363">
    <property type="entry name" value="FYVE"/>
    <property type="match status" value="1"/>
</dbReference>
<evidence type="ECO:0000256" key="4">
    <source>
        <dbReference type="PROSITE-ProRule" id="PRU00091"/>
    </source>
</evidence>
<dbReference type="Gene3D" id="3.30.500.40">
    <property type="match status" value="1"/>
</dbReference>
<organism evidence="7 8">
    <name type="scientific">Zophobas morio</name>
    <dbReference type="NCBI Taxonomy" id="2755281"/>
    <lineage>
        <taxon>Eukaryota</taxon>
        <taxon>Metazoa</taxon>
        <taxon>Ecdysozoa</taxon>
        <taxon>Arthropoda</taxon>
        <taxon>Hexapoda</taxon>
        <taxon>Insecta</taxon>
        <taxon>Pterygota</taxon>
        <taxon>Neoptera</taxon>
        <taxon>Endopterygota</taxon>
        <taxon>Coleoptera</taxon>
        <taxon>Polyphaga</taxon>
        <taxon>Cucujiformia</taxon>
        <taxon>Tenebrionidae</taxon>
        <taxon>Zophobas</taxon>
    </lineage>
</organism>
<feature type="compositionally biased region" description="Polar residues" evidence="5">
    <location>
        <begin position="315"/>
        <end position="343"/>
    </location>
</feature>
<feature type="region of interest" description="Disordered" evidence="5">
    <location>
        <begin position="84"/>
        <end position="113"/>
    </location>
</feature>
<evidence type="ECO:0000256" key="1">
    <source>
        <dbReference type="ARBA" id="ARBA00022723"/>
    </source>
</evidence>
<dbReference type="SMART" id="SM01422">
    <property type="entry name" value="SARA"/>
    <property type="match status" value="1"/>
</dbReference>
<feature type="compositionally biased region" description="Pro residues" evidence="5">
    <location>
        <begin position="396"/>
        <end position="406"/>
    </location>
</feature>
<dbReference type="InterPro" id="IPR022557">
    <property type="entry name" value="SARA-like_C"/>
</dbReference>
<dbReference type="AlphaFoldDB" id="A0AA38IBX2"/>
<dbReference type="PANTHER" id="PTHR46319">
    <property type="entry name" value="ZINC FINGER FYVE DOMAIN-CONTAINING PROTEIN"/>
    <property type="match status" value="1"/>
</dbReference>
<feature type="region of interest" description="Disordered" evidence="5">
    <location>
        <begin position="222"/>
        <end position="414"/>
    </location>
</feature>
<evidence type="ECO:0000256" key="2">
    <source>
        <dbReference type="ARBA" id="ARBA00022771"/>
    </source>
</evidence>
<feature type="compositionally biased region" description="Low complexity" evidence="5">
    <location>
        <begin position="377"/>
        <end position="386"/>
    </location>
</feature>
<evidence type="ECO:0000256" key="5">
    <source>
        <dbReference type="SAM" id="MobiDB-lite"/>
    </source>
</evidence>
<evidence type="ECO:0000259" key="6">
    <source>
        <dbReference type="PROSITE" id="PS50178"/>
    </source>
</evidence>
<comment type="caution">
    <text evidence="7">The sequence shown here is derived from an EMBL/GenBank/DDBJ whole genome shotgun (WGS) entry which is preliminary data.</text>
</comment>
<feature type="domain" description="FYVE-type" evidence="6">
    <location>
        <begin position="427"/>
        <end position="485"/>
    </location>
</feature>
<feature type="compositionally biased region" description="Low complexity" evidence="5">
    <location>
        <begin position="490"/>
        <end position="502"/>
    </location>
</feature>
<dbReference type="Gene3D" id="3.30.40.10">
    <property type="entry name" value="Zinc/RING finger domain, C3HC4 (zinc finger)"/>
    <property type="match status" value="1"/>
</dbReference>
<feature type="region of interest" description="Disordered" evidence="5">
    <location>
        <begin position="490"/>
        <end position="510"/>
    </location>
</feature>
<feature type="compositionally biased region" description="Basic and acidic residues" evidence="5">
    <location>
        <begin position="141"/>
        <end position="152"/>
    </location>
</feature>
<name>A0AA38IBX2_9CUCU</name>
<dbReference type="FunFam" id="3.30.40.10:FF:000084">
    <property type="entry name" value="Zinc finger, FYVE domain-containing 9b"/>
    <property type="match status" value="1"/>
</dbReference>
<evidence type="ECO:0000313" key="7">
    <source>
        <dbReference type="EMBL" id="KAJ3651104.1"/>
    </source>
</evidence>
<dbReference type="InterPro" id="IPR024608">
    <property type="entry name" value="SARA-like_SBD"/>
</dbReference>
<dbReference type="InterPro" id="IPR000306">
    <property type="entry name" value="Znf_FYVE"/>
</dbReference>
<reference evidence="7" key="1">
    <citation type="journal article" date="2023" name="G3 (Bethesda)">
        <title>Whole genome assemblies of Zophobas morio and Tenebrio molitor.</title>
        <authorList>
            <person name="Kaur S."/>
            <person name="Stinson S.A."/>
            <person name="diCenzo G.C."/>
        </authorList>
    </citation>
    <scope>NUCLEOTIDE SEQUENCE</scope>
    <source>
        <strain evidence="7">QUZm001</strain>
    </source>
</reference>
<dbReference type="InterPro" id="IPR017455">
    <property type="entry name" value="Znf_FYVE-rel"/>
</dbReference>
<accession>A0AA38IBX2</accession>
<keyword evidence="8" id="KW-1185">Reference proteome</keyword>
<keyword evidence="1" id="KW-0479">Metal-binding</keyword>
<dbReference type="SMART" id="SM01421">
    <property type="entry name" value="DUF3480"/>
    <property type="match status" value="1"/>
</dbReference>
<dbReference type="CDD" id="cd15729">
    <property type="entry name" value="FYVE_endofin"/>
    <property type="match status" value="1"/>
</dbReference>
<dbReference type="Gene3D" id="4.10.720.10">
    <property type="entry name" value="Smad anchor for receptor activation, Smad-binding domain"/>
    <property type="match status" value="1"/>
</dbReference>
<dbReference type="Gene3D" id="3.30.1360.220">
    <property type="entry name" value="Domain of unknown function (DUF3480), N-terminal subdomain"/>
    <property type="match status" value="2"/>
</dbReference>
<dbReference type="SMART" id="SM00064">
    <property type="entry name" value="FYVE"/>
    <property type="match status" value="1"/>
</dbReference>
<feature type="region of interest" description="Disordered" evidence="5">
    <location>
        <begin position="129"/>
        <end position="172"/>
    </location>
</feature>
<dbReference type="InterPro" id="IPR037145">
    <property type="entry name" value="SARA_Smad-bd_sf"/>
</dbReference>
<dbReference type="InterPro" id="IPR013083">
    <property type="entry name" value="Znf_RING/FYVE/PHD"/>
</dbReference>
<evidence type="ECO:0000256" key="3">
    <source>
        <dbReference type="ARBA" id="ARBA00022833"/>
    </source>
</evidence>
<dbReference type="InterPro" id="IPR011011">
    <property type="entry name" value="Znf_FYVE_PHD"/>
</dbReference>
<sequence>MDKYTVDLDQVLNDFEYSELTDQHGFEQAKAAAKNPPGYVHNNFKNTNVKHSINNVFHSLNEYLNSDISPKCEVKPVVTEASYSGEAQVDNNPPEAPETADNSCNEETVTPPKEEDLICIDTEVVEIHEPEAESCDDSDDDKSPETESEHVALIETTEESIKQKTDSIEETPVENSVLEIVKTEEDVAKTEDDNSVIKIGFDDDLDLDESELNRYLDELEEEYKNEAPSEEVTEGCETQNVEDVVVEEKPIEEPKVEVEEDETISNPRPNNLALPSQEGDDTTKSVIDLVGEPGSTPYNNVYINKELPQEKQNSDTECSTSASPTFSDISTETNSSCTPSTDTVNDENQNEDGAGDSKNEDTVEAKEEAKSEENGETNEPGGNPVEAVNGGGESSEPPPPPPPPPEQSATTTNNSWLGKQAPLWIPDAEATSCLHCEQKFTVIKRRHHCRACGYVLCSKCCNLKYRLEYLEDVARVCNKCYDILAKEATSSSGSESNSPRMSQPNPNNPLEYCSTVPPHQQVSGTNQNPPAVMVPVGVLKRKGSNKARTNKSVMFCDGIRPGSDLTNLDNDFSYSGGSKREEGVKVSDRSFPVMDGDTKSFIPKGEDLPPTVTINKTDVSYLECSNGPNVVEMLKNEALIFALQPNLLVHVKVINMDCCINKIAWCFSTEGLINVGQDEIVILLELLDDEKTVPKDVFLHINNIYLEAVKGTSVKEMGLSLHNTTNFLGSKNHAGFVYIRPTFQCLQNVIKPQEPYLIGVLIHRWETPWAKLFPLRLVLRLGAEYRYYPSPIISNRYRDSVFVEIGHTIINLLADFRNFSYTLPQIRGLTIHMEDKNTTVTIPINRYDQVMKSMNNSSDHILAFAGNFSNLADSHLVCIQDTQSNENAYSTHAINIHNKPRKVTGASFIVFNGALKSSSGLTAKSSIVEDGLMIQIPPEHMTQIRDSLRNMKNHTIQCGCINAASDETVNVIWGEPDVNFNINVFSPIDNKPMEGIPSIRVHNGKDYVNGGRLIRWTEVFIVQNEGEASRNQDPIDISKVSETIAKATCTALVKYLDLLVSNSFYKIGIRANLNAYFVAYSAGSNAMKLPPIYMESLDNELVPVLHRNATSDCDENTIILELIFRILNK</sequence>
<evidence type="ECO:0000313" key="8">
    <source>
        <dbReference type="Proteomes" id="UP001168821"/>
    </source>
</evidence>
<proteinExistence type="predicted"/>
<feature type="compositionally biased region" description="Basic and acidic residues" evidence="5">
    <location>
        <begin position="246"/>
        <end position="257"/>
    </location>
</feature>
<dbReference type="Pfam" id="PF11409">
    <property type="entry name" value="SARA"/>
    <property type="match status" value="1"/>
</dbReference>
<dbReference type="GO" id="GO:0016197">
    <property type="term" value="P:endosomal transport"/>
    <property type="evidence" value="ECO:0007669"/>
    <property type="project" value="TreeGrafter"/>
</dbReference>
<feature type="compositionally biased region" description="Acidic residues" evidence="5">
    <location>
        <begin position="344"/>
        <end position="354"/>
    </location>
</feature>
<dbReference type="Proteomes" id="UP001168821">
    <property type="component" value="Unassembled WGS sequence"/>
</dbReference>
<dbReference type="SUPFAM" id="SSF57903">
    <property type="entry name" value="FYVE/PHD zinc finger"/>
    <property type="match status" value="1"/>
</dbReference>
<dbReference type="GO" id="GO:0008270">
    <property type="term" value="F:zinc ion binding"/>
    <property type="evidence" value="ECO:0007669"/>
    <property type="project" value="UniProtKB-KW"/>
</dbReference>
<feature type="compositionally biased region" description="Basic and acidic residues" evidence="5">
    <location>
        <begin position="355"/>
        <end position="373"/>
    </location>
</feature>
<keyword evidence="2 4" id="KW-0863">Zinc-finger</keyword>
<protein>
    <recommendedName>
        <fullName evidence="6">FYVE-type domain-containing protein</fullName>
    </recommendedName>
</protein>
<gene>
    <name evidence="7" type="ORF">Zmor_017163</name>
</gene>
<dbReference type="GO" id="GO:0031901">
    <property type="term" value="C:early endosome membrane"/>
    <property type="evidence" value="ECO:0007669"/>
    <property type="project" value="TreeGrafter"/>
</dbReference>
<keyword evidence="3" id="KW-0862">Zinc</keyword>
<dbReference type="PANTHER" id="PTHR46319:SF3">
    <property type="entry name" value="ZINC FINGER FYVE DOMAIN-CONTAINING PROTEIN"/>
    <property type="match status" value="1"/>
</dbReference>
<dbReference type="Pfam" id="PF11979">
    <property type="entry name" value="SARA_C"/>
    <property type="match status" value="1"/>
</dbReference>